<sequence>MVSAGYDVRKTCDPMWYDTILAKFPRNLVKHVLLSNHTQDGQTNECLIGDLKKGITAKGFVENRLGPKPDIKGTAPKDKYVNSRPYSSDQCLFCHKGNHASLTCRTVTDQGNRRKILTDGLRCWKCCSSNHSSFYCQKPDCAKCGQKHHASVM</sequence>
<evidence type="ECO:0000313" key="1">
    <source>
        <dbReference type="EMBL" id="VDO41669.1"/>
    </source>
</evidence>
<dbReference type="Proteomes" id="UP000268014">
    <property type="component" value="Unassembled WGS sequence"/>
</dbReference>
<dbReference type="AlphaFoldDB" id="A0A0N4WJ17"/>
<keyword evidence="2" id="KW-1185">Reference proteome</keyword>
<gene>
    <name evidence="1" type="ORF">HPLM_LOCUS10976</name>
</gene>
<reference evidence="1 2" key="2">
    <citation type="submission" date="2018-11" db="EMBL/GenBank/DDBJ databases">
        <authorList>
            <consortium name="Pathogen Informatics"/>
        </authorList>
    </citation>
    <scope>NUCLEOTIDE SEQUENCE [LARGE SCALE GENOMIC DNA]</scope>
    <source>
        <strain evidence="1 2">MHpl1</strain>
    </source>
</reference>
<organism evidence="3">
    <name type="scientific">Haemonchus placei</name>
    <name type="common">Barber's pole worm</name>
    <dbReference type="NCBI Taxonomy" id="6290"/>
    <lineage>
        <taxon>Eukaryota</taxon>
        <taxon>Metazoa</taxon>
        <taxon>Ecdysozoa</taxon>
        <taxon>Nematoda</taxon>
        <taxon>Chromadorea</taxon>
        <taxon>Rhabditida</taxon>
        <taxon>Rhabditina</taxon>
        <taxon>Rhabditomorpha</taxon>
        <taxon>Strongyloidea</taxon>
        <taxon>Trichostrongylidae</taxon>
        <taxon>Haemonchus</taxon>
    </lineage>
</organism>
<reference evidence="3" key="1">
    <citation type="submission" date="2017-02" db="UniProtKB">
        <authorList>
            <consortium name="WormBaseParasite"/>
        </authorList>
    </citation>
    <scope>IDENTIFICATION</scope>
</reference>
<dbReference type="EMBL" id="UZAF01017438">
    <property type="protein sequence ID" value="VDO41669.1"/>
    <property type="molecule type" value="Genomic_DNA"/>
</dbReference>
<evidence type="ECO:0000313" key="3">
    <source>
        <dbReference type="WBParaSite" id="HPLM_0001098401-mRNA-1"/>
    </source>
</evidence>
<dbReference type="OrthoDB" id="5866826at2759"/>
<protein>
    <submittedName>
        <fullName evidence="3">Nucleic-acid-binding protein from transposon X-element</fullName>
    </submittedName>
</protein>
<accession>A0A0N4WJ17</accession>
<proteinExistence type="predicted"/>
<dbReference type="WBParaSite" id="HPLM_0001098401-mRNA-1">
    <property type="protein sequence ID" value="HPLM_0001098401-mRNA-1"/>
    <property type="gene ID" value="HPLM_0001098401"/>
</dbReference>
<evidence type="ECO:0000313" key="2">
    <source>
        <dbReference type="Proteomes" id="UP000268014"/>
    </source>
</evidence>
<name>A0A0N4WJ17_HAEPC</name>